<protein>
    <submittedName>
        <fullName evidence="1">Uncharacterized protein</fullName>
    </submittedName>
</protein>
<sequence>MSTFKSFKVLDFLNLSSAKVQAGSFHAELSCYSLPFGALGFVSHILTYYTVACLYRGRSPLSPLRAVTHSRFDLIIGILGLVVSSTMAILTLARCRKTWELLTIAIWKLSVSIVNGGTGITVAYAGLEERIKREVEEGLRLPYSGRSYVSRFPLKGNRSYLWLILYVPAMIVGMTGLLTLVHRGWNDPHVKWLTVGFAIVGGIALALGFFVGADEDVTMKPAAYGLMFFFSAFTFFAALYADWALGLIANNLVGLPSSDNSKFYWTYWMAKRLTMFSF</sequence>
<dbReference type="Proteomes" id="UP000308600">
    <property type="component" value="Unassembled WGS sequence"/>
</dbReference>
<evidence type="ECO:0000313" key="2">
    <source>
        <dbReference type="Proteomes" id="UP000308600"/>
    </source>
</evidence>
<evidence type="ECO:0000313" key="1">
    <source>
        <dbReference type="EMBL" id="TFK73128.1"/>
    </source>
</evidence>
<accession>A0ACD3B506</accession>
<proteinExistence type="predicted"/>
<name>A0ACD3B506_9AGAR</name>
<dbReference type="EMBL" id="ML208278">
    <property type="protein sequence ID" value="TFK73128.1"/>
    <property type="molecule type" value="Genomic_DNA"/>
</dbReference>
<organism evidence="1 2">
    <name type="scientific">Pluteus cervinus</name>
    <dbReference type="NCBI Taxonomy" id="181527"/>
    <lineage>
        <taxon>Eukaryota</taxon>
        <taxon>Fungi</taxon>
        <taxon>Dikarya</taxon>
        <taxon>Basidiomycota</taxon>
        <taxon>Agaricomycotina</taxon>
        <taxon>Agaricomycetes</taxon>
        <taxon>Agaricomycetidae</taxon>
        <taxon>Agaricales</taxon>
        <taxon>Pluteineae</taxon>
        <taxon>Pluteaceae</taxon>
        <taxon>Pluteus</taxon>
    </lineage>
</organism>
<keyword evidence="2" id="KW-1185">Reference proteome</keyword>
<reference evidence="1 2" key="1">
    <citation type="journal article" date="2019" name="Nat. Ecol. Evol.">
        <title>Megaphylogeny resolves global patterns of mushroom evolution.</title>
        <authorList>
            <person name="Varga T."/>
            <person name="Krizsan K."/>
            <person name="Foldi C."/>
            <person name="Dima B."/>
            <person name="Sanchez-Garcia M."/>
            <person name="Sanchez-Ramirez S."/>
            <person name="Szollosi G.J."/>
            <person name="Szarkandi J.G."/>
            <person name="Papp V."/>
            <person name="Albert L."/>
            <person name="Andreopoulos W."/>
            <person name="Angelini C."/>
            <person name="Antonin V."/>
            <person name="Barry K.W."/>
            <person name="Bougher N.L."/>
            <person name="Buchanan P."/>
            <person name="Buyck B."/>
            <person name="Bense V."/>
            <person name="Catcheside P."/>
            <person name="Chovatia M."/>
            <person name="Cooper J."/>
            <person name="Damon W."/>
            <person name="Desjardin D."/>
            <person name="Finy P."/>
            <person name="Geml J."/>
            <person name="Haridas S."/>
            <person name="Hughes K."/>
            <person name="Justo A."/>
            <person name="Karasinski D."/>
            <person name="Kautmanova I."/>
            <person name="Kiss B."/>
            <person name="Kocsube S."/>
            <person name="Kotiranta H."/>
            <person name="LaButti K.M."/>
            <person name="Lechner B.E."/>
            <person name="Liimatainen K."/>
            <person name="Lipzen A."/>
            <person name="Lukacs Z."/>
            <person name="Mihaltcheva S."/>
            <person name="Morgado L.N."/>
            <person name="Niskanen T."/>
            <person name="Noordeloos M.E."/>
            <person name="Ohm R.A."/>
            <person name="Ortiz-Santana B."/>
            <person name="Ovrebo C."/>
            <person name="Racz N."/>
            <person name="Riley R."/>
            <person name="Savchenko A."/>
            <person name="Shiryaev A."/>
            <person name="Soop K."/>
            <person name="Spirin V."/>
            <person name="Szebenyi C."/>
            <person name="Tomsovsky M."/>
            <person name="Tulloss R.E."/>
            <person name="Uehling J."/>
            <person name="Grigoriev I.V."/>
            <person name="Vagvolgyi C."/>
            <person name="Papp T."/>
            <person name="Martin F.M."/>
            <person name="Miettinen O."/>
            <person name="Hibbett D.S."/>
            <person name="Nagy L.G."/>
        </authorList>
    </citation>
    <scope>NUCLEOTIDE SEQUENCE [LARGE SCALE GENOMIC DNA]</scope>
    <source>
        <strain evidence="1 2">NL-1719</strain>
    </source>
</reference>
<gene>
    <name evidence="1" type="ORF">BDN72DRAFT_814932</name>
</gene>